<dbReference type="GO" id="GO:0005763">
    <property type="term" value="C:mitochondrial small ribosomal subunit"/>
    <property type="evidence" value="ECO:0007669"/>
    <property type="project" value="TreeGrafter"/>
</dbReference>
<evidence type="ECO:0000256" key="7">
    <source>
        <dbReference type="ARBA" id="ARBA00045681"/>
    </source>
</evidence>
<feature type="compositionally biased region" description="Gly residues" evidence="8">
    <location>
        <begin position="117"/>
        <end position="133"/>
    </location>
</feature>
<dbReference type="Pfam" id="PF09243">
    <property type="entry name" value="Rsm22"/>
    <property type="match status" value="2"/>
</dbReference>
<evidence type="ECO:0000256" key="4">
    <source>
        <dbReference type="ARBA" id="ARBA00023004"/>
    </source>
</evidence>
<feature type="compositionally biased region" description="Polar residues" evidence="8">
    <location>
        <begin position="1223"/>
        <end position="1232"/>
    </location>
</feature>
<dbReference type="GO" id="GO:0003735">
    <property type="term" value="F:structural constituent of ribosome"/>
    <property type="evidence" value="ECO:0007669"/>
    <property type="project" value="TreeGrafter"/>
</dbReference>
<dbReference type="GO" id="GO:0046872">
    <property type="term" value="F:metal ion binding"/>
    <property type="evidence" value="ECO:0007669"/>
    <property type="project" value="UniProtKB-KW"/>
</dbReference>
<sequence length="1340" mass="147077">MTVHVTSAAQWRQILSSSSVVITDFYADWCGPCKMIAPTFESLSTKYSKPNRITFCKVDVDSQREIAQQYAVSAMPTFLILKSGSVVETIKGANPPALTAAVERAVKLAGPATGGGAAFSGGGQRLGGGGGPSGTRSGPRQFQRPGNWDLNSIINSIIVFFGLYFVSLFSFDPYKAAESSKYNIKNPPARSANVKPAGSAGARPGQSRQDLLHLFEYGFTGPLAARRAPSSMRTASLRQYHATRIGITSSQQRNLSTTRSLNQTPPETPASSQGPSQSATEQAAPADTQKTTSEDAPLEYPERPEGEATPEEIEQFVRETKATFGDTLPPHFLYEEEYQVYQRLFGPPLRATEPEDIGIGSIAVEDGVDSNGEPGHRGPALLREDGQGGLEEVEYTPALKTREAADAEAGEETDADLEADLEALNNDPRIKYLQGVAKNQRQYEALLQLQADFEAASLQSLLDEDAKIAAAEAEMVQAAQSDDGATAEQVKEFSWDVQAGEELDAAAYKAREMDQWDEGHRETDRLHELTLEGQSRTNPSTIFIPKESIIEPITKLLKRTDPKHVKEAAETVFGGPGLPYSARTPYNMRNAKQVGVALRATDHRMSEIEADAYMATVLPTTYSTITSILSEVRKRLGTEWLRGLMQKNEGKGPRVLDVGAAGAGLLAWQHVVEAEWGVMQSEGIWNNLEAPIGKRTALVGSNFLRHRVSQLLENTTFIPRLPDYLHSAVNVSKHIDAPAEPKERKTYDVIIMSHILMPLDKQFKREALLDNLWSQLNPDGGILIVMEKGHPRGFEAVADVRMRLLDEFIVPPGSTFSSKSTGADVEDHIQTKEAKERVREHGMIIAPCTNHKTCPMYQTPGFTFGRRDFCHFSQRFIRPPFFQKVLGGVHQNHEDVDYSYLAVRRGGGQSAESSSTEATTAGDMDTNTRKSPPGGPWQGKEATDRAFEGYGKKGEAPPSMLSLPRNILPPLKRTGHVVMDVCTPDGNIERWTVPKSHGKQAYHDARKARWGDLWALGARQRELRKVRLGKPGTEVLNDRANPLGGKGDGGVRARRALAQAQARSQLDKINLDVSQTGNIEGASNKARQHQVERRTKKGRLPPKQSELDRLKKESNEDEFDDDEDMDPEVAKALREMEQGAFKCGRKACNTTVEAKTRQQKPQRSAPGMKLQQIQKAGMIGLHIRMTSAIPQPKSKSASKSNSQLKEDLLAKSKSNEPVMKQPMKQQSSSIPQTPHRLLRSTNPPTPSRNPNRHPPKTPHQQQVDQAKGQEKEGDADIPQDTFESPSQLPPTSPQQRPTTDGYQQPSSAPPPSTGPVLVDVTNNAWISSRIADSAGKSTID</sequence>
<dbReference type="InterPro" id="IPR013766">
    <property type="entry name" value="Thioredoxin_domain"/>
</dbReference>
<keyword evidence="6" id="KW-0496">Mitochondrion</keyword>
<dbReference type="PANTHER" id="PTHR13184">
    <property type="entry name" value="37S RIBOSOMAL PROTEIN S22"/>
    <property type="match status" value="1"/>
</dbReference>
<dbReference type="Gene3D" id="3.40.30.10">
    <property type="entry name" value="Glutaredoxin"/>
    <property type="match status" value="1"/>
</dbReference>
<feature type="region of interest" description="Disordered" evidence="8">
    <location>
        <begin position="1212"/>
        <end position="1320"/>
    </location>
</feature>
<accession>Q2KFP4</accession>
<dbReference type="PROSITE" id="PS51352">
    <property type="entry name" value="THIOREDOXIN_2"/>
    <property type="match status" value="1"/>
</dbReference>
<evidence type="ECO:0000256" key="1">
    <source>
        <dbReference type="ARBA" id="ARBA00004173"/>
    </source>
</evidence>
<keyword evidence="5" id="KW-0411">Iron-sulfur</keyword>
<keyword evidence="4" id="KW-0408">Iron</keyword>
<keyword evidence="9" id="KW-0812">Transmembrane</keyword>
<dbReference type="PANTHER" id="PTHR13184:SF5">
    <property type="entry name" value="METHYLTRANSFERASE-LIKE PROTEIN 17, MITOCHONDRIAL"/>
    <property type="match status" value="1"/>
</dbReference>
<dbReference type="InterPro" id="IPR052571">
    <property type="entry name" value="Mt_RNA_Methyltransferase"/>
</dbReference>
<name>Q2KFP4_PYRO7</name>
<keyword evidence="2" id="KW-0479">Metal-binding</keyword>
<feature type="compositionally biased region" description="Polar residues" evidence="8">
    <location>
        <begin position="246"/>
        <end position="281"/>
    </location>
</feature>
<dbReference type="InterPro" id="IPR015324">
    <property type="entry name" value="Ribosomal_Rsm22-like"/>
</dbReference>
<evidence type="ECO:0000256" key="3">
    <source>
        <dbReference type="ARBA" id="ARBA00022946"/>
    </source>
</evidence>
<feature type="region of interest" description="Disordered" evidence="8">
    <location>
        <begin position="117"/>
        <end position="145"/>
    </location>
</feature>
<keyword evidence="9" id="KW-0472">Membrane</keyword>
<dbReference type="PRINTS" id="PR00421">
    <property type="entry name" value="THIOREDOXIN"/>
</dbReference>
<feature type="domain" description="Thioredoxin" evidence="10">
    <location>
        <begin position="1"/>
        <end position="107"/>
    </location>
</feature>
<keyword evidence="9" id="KW-1133">Transmembrane helix</keyword>
<feature type="compositionally biased region" description="Low complexity" evidence="8">
    <location>
        <begin position="910"/>
        <end position="921"/>
    </location>
</feature>
<feature type="compositionally biased region" description="Basic and acidic residues" evidence="8">
    <location>
        <begin position="1105"/>
        <end position="1114"/>
    </location>
</feature>
<comment type="subcellular location">
    <subcellularLocation>
        <location evidence="1">Mitochondrion</location>
    </subcellularLocation>
</comment>
<feature type="region of interest" description="Disordered" evidence="8">
    <location>
        <begin position="1077"/>
        <end position="1125"/>
    </location>
</feature>
<evidence type="ECO:0000256" key="9">
    <source>
        <dbReference type="SAM" id="Phobius"/>
    </source>
</evidence>
<dbReference type="Pfam" id="PF00085">
    <property type="entry name" value="Thioredoxin"/>
    <property type="match status" value="1"/>
</dbReference>
<dbReference type="CDD" id="cd02947">
    <property type="entry name" value="TRX_family"/>
    <property type="match status" value="1"/>
</dbReference>
<gene>
    <name evidence="11" type="ORF">MGCH7_ch7g641</name>
</gene>
<comment type="function">
    <text evidence="7">Mitochondrial ribosome (mitoribosome) assembly factor. Binds at the interface of the head and body domains of the mitochondrial small ribosomal subunit (mt-SSU), occluding the mRNA channel and preventing compaction of the head domain towards the body. Probable inactive methyltransferase: retains the characteristic folding and ability to bind S-adenosyl-L-methionine, but it probably lost its methyltransferase activity.</text>
</comment>
<evidence type="ECO:0000256" key="5">
    <source>
        <dbReference type="ARBA" id="ARBA00023014"/>
    </source>
</evidence>
<keyword evidence="3" id="KW-0809">Transit peptide</keyword>
<organism evidence="11">
    <name type="scientific">Pyricularia oryzae (strain 70-15 / ATCC MYA-4617 / FGSC 8958)</name>
    <name type="common">Rice blast fungus</name>
    <name type="synonym">Magnaporthe oryzae</name>
    <dbReference type="NCBI Taxonomy" id="242507"/>
    <lineage>
        <taxon>Eukaryota</taxon>
        <taxon>Fungi</taxon>
        <taxon>Dikarya</taxon>
        <taxon>Ascomycota</taxon>
        <taxon>Pezizomycotina</taxon>
        <taxon>Sordariomycetes</taxon>
        <taxon>Sordariomycetidae</taxon>
        <taxon>Magnaporthales</taxon>
        <taxon>Pyriculariaceae</taxon>
        <taxon>Pyricularia</taxon>
    </lineage>
</organism>
<evidence type="ECO:0000256" key="8">
    <source>
        <dbReference type="SAM" id="MobiDB-lite"/>
    </source>
</evidence>
<dbReference type="GO" id="GO:0006412">
    <property type="term" value="P:translation"/>
    <property type="evidence" value="ECO:0007669"/>
    <property type="project" value="InterPro"/>
</dbReference>
<dbReference type="InterPro" id="IPR017937">
    <property type="entry name" value="Thioredoxin_CS"/>
</dbReference>
<feature type="region of interest" description="Disordered" evidence="8">
    <location>
        <begin position="183"/>
        <end position="205"/>
    </location>
</feature>
<dbReference type="PROSITE" id="PS00194">
    <property type="entry name" value="THIOREDOXIN_1"/>
    <property type="match status" value="1"/>
</dbReference>
<dbReference type="SUPFAM" id="SSF53335">
    <property type="entry name" value="S-adenosyl-L-methionine-dependent methyltransferases"/>
    <property type="match status" value="1"/>
</dbReference>
<dbReference type="SUPFAM" id="SSF52833">
    <property type="entry name" value="Thioredoxin-like"/>
    <property type="match status" value="1"/>
</dbReference>
<feature type="region of interest" description="Disordered" evidence="8">
    <location>
        <begin position="907"/>
        <end position="942"/>
    </location>
</feature>
<evidence type="ECO:0000313" key="11">
    <source>
        <dbReference type="EMBL" id="EAQ71234.1"/>
    </source>
</evidence>
<evidence type="ECO:0000259" key="10">
    <source>
        <dbReference type="PROSITE" id="PS51352"/>
    </source>
</evidence>
<feature type="transmembrane region" description="Helical" evidence="9">
    <location>
        <begin position="150"/>
        <end position="171"/>
    </location>
</feature>
<dbReference type="InterPro" id="IPR029063">
    <property type="entry name" value="SAM-dependent_MTases_sf"/>
</dbReference>
<reference evidence="11" key="1">
    <citation type="submission" date="2005-01" db="EMBL/GenBank/DDBJ databases">
        <title>The sequence of Magnaporthe grisea chromosome 7.</title>
        <authorList>
            <person name="Thon M.R."/>
            <person name="Pan H."/>
            <person name="Diener A."/>
            <person name="Papalas J."/>
            <person name="Taro A."/>
            <person name="Mitchell T."/>
            <person name="Dean R.A."/>
        </authorList>
    </citation>
    <scope>NUCLEOTIDE SEQUENCE</scope>
    <source>
        <strain evidence="11">70-15</strain>
    </source>
</reference>
<feature type="region of interest" description="Disordered" evidence="8">
    <location>
        <begin position="244"/>
        <end position="309"/>
    </location>
</feature>
<dbReference type="EMBL" id="CM000230">
    <property type="protein sequence ID" value="EAQ71234.1"/>
    <property type="molecule type" value="Genomic_DNA"/>
</dbReference>
<dbReference type="GO" id="GO:0008168">
    <property type="term" value="F:methyltransferase activity"/>
    <property type="evidence" value="ECO:0007669"/>
    <property type="project" value="InterPro"/>
</dbReference>
<protein>
    <recommendedName>
        <fullName evidence="10">Thioredoxin domain-containing protein</fullName>
    </recommendedName>
</protein>
<proteinExistence type="predicted"/>
<evidence type="ECO:0000256" key="2">
    <source>
        <dbReference type="ARBA" id="ARBA00022723"/>
    </source>
</evidence>
<dbReference type="InterPro" id="IPR036249">
    <property type="entry name" value="Thioredoxin-like_sf"/>
</dbReference>
<evidence type="ECO:0000256" key="6">
    <source>
        <dbReference type="ARBA" id="ARBA00023128"/>
    </source>
</evidence>
<feature type="compositionally biased region" description="Acidic residues" evidence="8">
    <location>
        <begin position="1115"/>
        <end position="1125"/>
    </location>
</feature>
<dbReference type="GO" id="GO:0051536">
    <property type="term" value="F:iron-sulfur cluster binding"/>
    <property type="evidence" value="ECO:0007669"/>
    <property type="project" value="UniProtKB-KW"/>
</dbReference>